<dbReference type="RefSeq" id="WP_264791006.1">
    <property type="nucleotide sequence ID" value="NZ_AP026867.1"/>
</dbReference>
<dbReference type="KEGG" id="aup:AsAng_0003390"/>
<evidence type="ECO:0000313" key="1">
    <source>
        <dbReference type="EMBL" id="BDS09635.1"/>
    </source>
</evidence>
<name>A0A915VKJ3_9BACT</name>
<dbReference type="EMBL" id="AP026867">
    <property type="protein sequence ID" value="BDS09635.1"/>
    <property type="molecule type" value="Genomic_DNA"/>
</dbReference>
<reference evidence="1" key="1">
    <citation type="submission" date="2022-09" db="EMBL/GenBank/DDBJ databases">
        <title>Aureispira anguillicida sp. nov., isolated from Leptocephalus of Japanese eel Anguilla japonica.</title>
        <authorList>
            <person name="Yuasa K."/>
            <person name="Mekata T."/>
            <person name="Ikunari K."/>
        </authorList>
    </citation>
    <scope>NUCLEOTIDE SEQUENCE</scope>
    <source>
        <strain evidence="1">EL160426</strain>
    </source>
</reference>
<dbReference type="CDD" id="cd17036">
    <property type="entry name" value="T3SC_YbjN-like_1"/>
    <property type="match status" value="1"/>
</dbReference>
<sequence>MPVLESHRQLINDAILSLGIQPKVCQQDNNPNLWKLHRGTAQIIIVAQESTTHLDDKVPTIATMSPILQIPENFEQLADLYDFILKSNHQLIAESFSLSNRWLILSATYYLDDMRRQEIVQMLDSLSYHAQSFLSILTKEFKMLSTN</sequence>
<accession>A0A915VKJ3</accession>
<organism evidence="1 2">
    <name type="scientific">Aureispira anguillae</name>
    <dbReference type="NCBI Taxonomy" id="2864201"/>
    <lineage>
        <taxon>Bacteria</taxon>
        <taxon>Pseudomonadati</taxon>
        <taxon>Bacteroidota</taxon>
        <taxon>Saprospiria</taxon>
        <taxon>Saprospirales</taxon>
        <taxon>Saprospiraceae</taxon>
        <taxon>Aureispira</taxon>
    </lineage>
</organism>
<dbReference type="SUPFAM" id="SSF69635">
    <property type="entry name" value="Type III secretory system chaperone-like"/>
    <property type="match status" value="1"/>
</dbReference>
<gene>
    <name evidence="1" type="ORF">AsAng_0003390</name>
</gene>
<keyword evidence="2" id="KW-1185">Reference proteome</keyword>
<dbReference type="AlphaFoldDB" id="A0A915VKJ3"/>
<dbReference type="Gene3D" id="3.30.1460.10">
    <property type="match status" value="1"/>
</dbReference>
<dbReference type="Proteomes" id="UP001060919">
    <property type="component" value="Chromosome"/>
</dbReference>
<proteinExistence type="predicted"/>
<protein>
    <submittedName>
        <fullName evidence="1">YbjN domain-containing protein</fullName>
    </submittedName>
</protein>
<evidence type="ECO:0000313" key="2">
    <source>
        <dbReference type="Proteomes" id="UP001060919"/>
    </source>
</evidence>